<dbReference type="InterPro" id="IPR050925">
    <property type="entry name" value="Rhomboid_protease_S54"/>
</dbReference>
<dbReference type="RefSeq" id="XP_044654883.1">
    <property type="nucleotide sequence ID" value="XM_044798948.1"/>
</dbReference>
<evidence type="ECO:0000256" key="8">
    <source>
        <dbReference type="SAM" id="MobiDB-lite"/>
    </source>
</evidence>
<dbReference type="Proteomes" id="UP000825890">
    <property type="component" value="Unassembled WGS sequence"/>
</dbReference>
<comment type="similarity">
    <text evidence="2">Belongs to the peptidase S54 family.</text>
</comment>
<keyword evidence="5 9" id="KW-1133">Transmembrane helix</keyword>
<feature type="transmembrane region" description="Helical" evidence="9">
    <location>
        <begin position="538"/>
        <end position="556"/>
    </location>
</feature>
<feature type="compositionally biased region" description="Polar residues" evidence="8">
    <location>
        <begin position="272"/>
        <end position="288"/>
    </location>
</feature>
<evidence type="ECO:0000259" key="10">
    <source>
        <dbReference type="Pfam" id="PF01694"/>
    </source>
</evidence>
<feature type="transmembrane region" description="Helical" evidence="9">
    <location>
        <begin position="511"/>
        <end position="531"/>
    </location>
</feature>
<dbReference type="EMBL" id="BOLY01000002">
    <property type="protein sequence ID" value="GIZ40396.1"/>
    <property type="molecule type" value="Genomic_DNA"/>
</dbReference>
<feature type="transmembrane region" description="Helical" evidence="9">
    <location>
        <begin position="576"/>
        <end position="595"/>
    </location>
</feature>
<feature type="region of interest" description="Disordered" evidence="8">
    <location>
        <begin position="259"/>
        <end position="288"/>
    </location>
</feature>
<feature type="domain" description="Peptidase S54 rhomboid" evidence="10">
    <location>
        <begin position="476"/>
        <end position="619"/>
    </location>
</feature>
<feature type="compositionally biased region" description="Low complexity" evidence="8">
    <location>
        <begin position="107"/>
        <end position="120"/>
    </location>
</feature>
<organism evidence="11 12">
    <name type="scientific">Cercospora kikuchii</name>
    <dbReference type="NCBI Taxonomy" id="84275"/>
    <lineage>
        <taxon>Eukaryota</taxon>
        <taxon>Fungi</taxon>
        <taxon>Dikarya</taxon>
        <taxon>Ascomycota</taxon>
        <taxon>Pezizomycotina</taxon>
        <taxon>Dothideomycetes</taxon>
        <taxon>Dothideomycetidae</taxon>
        <taxon>Mycosphaerellales</taxon>
        <taxon>Mycosphaerellaceae</taxon>
        <taxon>Cercospora</taxon>
    </lineage>
</organism>
<proteinExistence type="inferred from homology"/>
<dbReference type="InterPro" id="IPR022764">
    <property type="entry name" value="Peptidase_S54_rhomboid_dom"/>
</dbReference>
<name>A0A9P3FAL3_9PEZI</name>
<dbReference type="GO" id="GO:0016020">
    <property type="term" value="C:membrane"/>
    <property type="evidence" value="ECO:0007669"/>
    <property type="project" value="UniProtKB-SubCell"/>
</dbReference>
<keyword evidence="6 9" id="KW-0472">Membrane</keyword>
<evidence type="ECO:0000256" key="6">
    <source>
        <dbReference type="ARBA" id="ARBA00023136"/>
    </source>
</evidence>
<feature type="compositionally biased region" description="Polar residues" evidence="8">
    <location>
        <begin position="82"/>
        <end position="100"/>
    </location>
</feature>
<dbReference type="OrthoDB" id="10260614at2759"/>
<reference evidence="11 12" key="1">
    <citation type="submission" date="2021-01" db="EMBL/GenBank/DDBJ databases">
        <title>Cercospora kikuchii MAFF 305040 whole genome shotgun sequence.</title>
        <authorList>
            <person name="Kashiwa T."/>
            <person name="Suzuki T."/>
        </authorList>
    </citation>
    <scope>NUCLEOTIDE SEQUENCE [LARGE SCALE GENOMIC DNA]</scope>
    <source>
        <strain evidence="11 12">MAFF 305040</strain>
    </source>
</reference>
<evidence type="ECO:0000256" key="1">
    <source>
        <dbReference type="ARBA" id="ARBA00004141"/>
    </source>
</evidence>
<dbReference type="InterPro" id="IPR035952">
    <property type="entry name" value="Rhomboid-like_sf"/>
</dbReference>
<keyword evidence="3 9" id="KW-0812">Transmembrane</keyword>
<feature type="transmembrane region" description="Helical" evidence="9">
    <location>
        <begin position="394"/>
        <end position="415"/>
    </location>
</feature>
<evidence type="ECO:0000256" key="2">
    <source>
        <dbReference type="ARBA" id="ARBA00009045"/>
    </source>
</evidence>
<sequence length="658" mass="72474">MSNVWTSVASSLPRQQTRISPLLQLFNGYAKSQSTRSFAQWSFACHGYRQASRSDVTNRPHKATFSTTPCLAKKGPAKTTRKATTQSATSKKVAPPSTQTKAHKARSAALSAAAKLEPAPTVASHTEGVRSRLEEDQLTWRDYDPEGGMPLPGGERSQPEINAIFGNEDVDVDTGNYILNVMHWRRQSGALIDVGLRFSGGIEVTQQQALQALEYLRSQLPDVDEAGNGEEWVREEEERLRKEIEARAVKLRLYKATEEDAAEQEYEDNEESQQGTEAGRQKTGQSVLQATRKANETEYEIFKREQEEAKKRAELNAVAAQRGPLELLGGVQPGLSGAEMPSQLTYKGPFGISIRPPAAQAFLGKPRAKPAYIKYYEEKATIIKENVVPQMSNIARLGPSFLMLLLVLAGCWYLHENYTPPPTSARLWPDTPPAAATLWGITGLLAMSFILGRLPPLWKTYNKYMTCSPAYPYALSLIGACFRHDSIYHLASNVITLWLFGLFLHEEVGRGTFLAIYLASGVTGTYTSLVYNVLRKQWMVYILGASNSVLGVTAAICTLRPTGSIEIFGYKIPVYAWMYLALISATETAAAFRALKTTLDHAGHVGGIIAGGAAAFALRYQAAQNRSGGEERAVQMVRRDAKEVADELKREAKEADLV</sequence>
<feature type="transmembrane region" description="Helical" evidence="9">
    <location>
        <begin position="487"/>
        <end position="505"/>
    </location>
</feature>
<feature type="coiled-coil region" evidence="7">
    <location>
        <begin position="292"/>
        <end position="323"/>
    </location>
</feature>
<evidence type="ECO:0000313" key="12">
    <source>
        <dbReference type="Proteomes" id="UP000825890"/>
    </source>
</evidence>
<gene>
    <name evidence="11" type="ORF">CKM354_000373400</name>
</gene>
<dbReference type="Pfam" id="PF01694">
    <property type="entry name" value="Rhomboid"/>
    <property type="match status" value="1"/>
</dbReference>
<accession>A0A9P3FAL3</accession>
<comment type="subcellular location">
    <subcellularLocation>
        <location evidence="1">Membrane</location>
        <topology evidence="1">Multi-pass membrane protein</topology>
    </subcellularLocation>
</comment>
<protein>
    <recommendedName>
        <fullName evidence="10">Peptidase S54 rhomboid domain-containing protein</fullName>
    </recommendedName>
</protein>
<feature type="region of interest" description="Disordered" evidence="8">
    <location>
        <begin position="55"/>
        <end position="134"/>
    </location>
</feature>
<comment type="caution">
    <text evidence="11">The sequence shown here is derived from an EMBL/GenBank/DDBJ whole genome shotgun (WGS) entry which is preliminary data.</text>
</comment>
<dbReference type="PANTHER" id="PTHR43731">
    <property type="entry name" value="RHOMBOID PROTEASE"/>
    <property type="match status" value="1"/>
</dbReference>
<dbReference type="AlphaFoldDB" id="A0A9P3FAL3"/>
<dbReference type="PANTHER" id="PTHR43731:SF14">
    <property type="entry name" value="PRESENILIN-ASSOCIATED RHOMBOID-LIKE PROTEIN, MITOCHONDRIAL"/>
    <property type="match status" value="1"/>
</dbReference>
<evidence type="ECO:0000256" key="4">
    <source>
        <dbReference type="ARBA" id="ARBA00022801"/>
    </source>
</evidence>
<feature type="compositionally biased region" description="Acidic residues" evidence="8">
    <location>
        <begin position="259"/>
        <end position="271"/>
    </location>
</feature>
<evidence type="ECO:0000256" key="9">
    <source>
        <dbReference type="SAM" id="Phobius"/>
    </source>
</evidence>
<evidence type="ECO:0000256" key="3">
    <source>
        <dbReference type="ARBA" id="ARBA00022692"/>
    </source>
</evidence>
<keyword evidence="7" id="KW-0175">Coiled coil</keyword>
<keyword evidence="4" id="KW-0378">Hydrolase</keyword>
<dbReference type="Gene3D" id="1.20.1540.10">
    <property type="entry name" value="Rhomboid-like"/>
    <property type="match status" value="1"/>
</dbReference>
<dbReference type="GeneID" id="68289309"/>
<evidence type="ECO:0000256" key="5">
    <source>
        <dbReference type="ARBA" id="ARBA00022989"/>
    </source>
</evidence>
<dbReference type="GO" id="GO:0006465">
    <property type="term" value="P:signal peptide processing"/>
    <property type="evidence" value="ECO:0007669"/>
    <property type="project" value="TreeGrafter"/>
</dbReference>
<evidence type="ECO:0000313" key="11">
    <source>
        <dbReference type="EMBL" id="GIZ40396.1"/>
    </source>
</evidence>
<feature type="transmembrane region" description="Helical" evidence="9">
    <location>
        <begin position="435"/>
        <end position="454"/>
    </location>
</feature>
<keyword evidence="12" id="KW-1185">Reference proteome</keyword>
<evidence type="ECO:0000256" key="7">
    <source>
        <dbReference type="SAM" id="Coils"/>
    </source>
</evidence>
<dbReference type="GO" id="GO:0004252">
    <property type="term" value="F:serine-type endopeptidase activity"/>
    <property type="evidence" value="ECO:0007669"/>
    <property type="project" value="InterPro"/>
</dbReference>
<dbReference type="SUPFAM" id="SSF144091">
    <property type="entry name" value="Rhomboid-like"/>
    <property type="match status" value="1"/>
</dbReference>